<dbReference type="SMART" id="SM00910">
    <property type="entry name" value="HIRAN"/>
    <property type="match status" value="1"/>
</dbReference>
<keyword evidence="6" id="KW-0862">Zinc</keyword>
<accession>A0A6J5TK32</accession>
<keyword evidence="3 9" id="KW-0227">DNA damage</keyword>
<dbReference type="SMART" id="SM00990">
    <property type="entry name" value="VRR_NUC"/>
    <property type="match status" value="1"/>
</dbReference>
<dbReference type="GO" id="GO:0005634">
    <property type="term" value="C:nucleus"/>
    <property type="evidence" value="ECO:0007669"/>
    <property type="project" value="UniProtKB-SubCell"/>
</dbReference>
<dbReference type="InterPro" id="IPR014883">
    <property type="entry name" value="VRR_NUC"/>
</dbReference>
<dbReference type="Pfam" id="PF21170">
    <property type="entry name" value="FAN1_TPR"/>
    <property type="match status" value="1"/>
</dbReference>
<dbReference type="SMART" id="SM00734">
    <property type="entry name" value="ZnF_Rad18"/>
    <property type="match status" value="1"/>
</dbReference>
<proteinExistence type="inferred from homology"/>
<evidence type="ECO:0000313" key="13">
    <source>
        <dbReference type="Proteomes" id="UP000507222"/>
    </source>
</evidence>
<evidence type="ECO:0000256" key="6">
    <source>
        <dbReference type="ARBA" id="ARBA00022833"/>
    </source>
</evidence>
<dbReference type="InterPro" id="IPR006642">
    <property type="entry name" value="Rad18_UBZ4"/>
</dbReference>
<dbReference type="AlphaFoldDB" id="A0A6J5TK32"/>
<keyword evidence="10" id="KW-0464">Manganese</keyword>
<dbReference type="GO" id="GO:0008270">
    <property type="term" value="F:zinc ion binding"/>
    <property type="evidence" value="ECO:0007669"/>
    <property type="project" value="UniProtKB-KW"/>
</dbReference>
<dbReference type="InterPro" id="IPR049125">
    <property type="entry name" value="FAN1-like_WH"/>
</dbReference>
<evidence type="ECO:0000259" key="11">
    <source>
        <dbReference type="PROSITE" id="PS51908"/>
    </source>
</evidence>
<comment type="function">
    <text evidence="10">Nuclease required for the repair of DNA interstrand cross-links (ICL). Acts as a 5'-3' exonuclease that anchors at a cut end of DNA and cleaves DNA successively at every third nucleotide, allowing to excise an ICL from one strand through flanking incisions.</text>
</comment>
<comment type="catalytic activity">
    <reaction evidence="10">
        <text>Hydrolytically removes 5'-nucleotides successively from the 3'-hydroxy termini of 3'-hydroxy-terminated oligonucleotides.</text>
        <dbReference type="EC" id="3.1.4.1"/>
    </reaction>
</comment>
<evidence type="ECO:0000256" key="3">
    <source>
        <dbReference type="ARBA" id="ARBA00022763"/>
    </source>
</evidence>
<dbReference type="Gene3D" id="3.30.160.60">
    <property type="entry name" value="Classic Zinc Finger"/>
    <property type="match status" value="1"/>
</dbReference>
<dbReference type="PROSITE" id="PS51908">
    <property type="entry name" value="ZF_UBZ4"/>
    <property type="match status" value="1"/>
</dbReference>
<dbReference type="GO" id="GO:0016818">
    <property type="term" value="F:hydrolase activity, acting on acid anhydrides, in phosphorus-containing anhydrides"/>
    <property type="evidence" value="ECO:0007669"/>
    <property type="project" value="InterPro"/>
</dbReference>
<comment type="similarity">
    <text evidence="10">Belongs to the FAN1 family.</text>
</comment>
<organism evidence="12 13">
    <name type="scientific">Prunus armeniaca</name>
    <name type="common">Apricot</name>
    <name type="synonym">Armeniaca vulgaris</name>
    <dbReference type="NCBI Taxonomy" id="36596"/>
    <lineage>
        <taxon>Eukaryota</taxon>
        <taxon>Viridiplantae</taxon>
        <taxon>Streptophyta</taxon>
        <taxon>Embryophyta</taxon>
        <taxon>Tracheophyta</taxon>
        <taxon>Spermatophyta</taxon>
        <taxon>Magnoliopsida</taxon>
        <taxon>eudicotyledons</taxon>
        <taxon>Gunneridae</taxon>
        <taxon>Pentapetalae</taxon>
        <taxon>rosids</taxon>
        <taxon>fabids</taxon>
        <taxon>Rosales</taxon>
        <taxon>Rosaceae</taxon>
        <taxon>Amygdaloideae</taxon>
        <taxon>Amygdaleae</taxon>
        <taxon>Prunus</taxon>
    </lineage>
</organism>
<dbReference type="InterPro" id="IPR014905">
    <property type="entry name" value="HIRAN"/>
</dbReference>
<keyword evidence="10" id="KW-0539">Nucleus</keyword>
<dbReference type="Pfam" id="PF08797">
    <property type="entry name" value="HIRAN"/>
    <property type="match status" value="1"/>
</dbReference>
<dbReference type="GO" id="GO:0036297">
    <property type="term" value="P:interstrand cross-link repair"/>
    <property type="evidence" value="ECO:0007669"/>
    <property type="project" value="InterPro"/>
</dbReference>
<dbReference type="Pfam" id="PF21315">
    <property type="entry name" value="FAN1_HTH"/>
    <property type="match status" value="1"/>
</dbReference>
<dbReference type="CDD" id="cd22326">
    <property type="entry name" value="FAN1-like"/>
    <property type="match status" value="1"/>
</dbReference>
<protein>
    <recommendedName>
        <fullName evidence="10">Fanconi-associated nuclease</fullName>
        <ecNumber evidence="10">3.1.4.1</ecNumber>
    </recommendedName>
</protein>
<evidence type="ECO:0000256" key="5">
    <source>
        <dbReference type="ARBA" id="ARBA00022801"/>
    </source>
</evidence>
<gene>
    <name evidence="12" type="ORF">CURHAP_LOCUS4127</name>
</gene>
<dbReference type="InterPro" id="IPR049126">
    <property type="entry name" value="FAN1-like_TPR"/>
</dbReference>
<keyword evidence="8 9" id="KW-0234">DNA repair</keyword>
<dbReference type="GO" id="GO:0017108">
    <property type="term" value="F:5'-flap endonuclease activity"/>
    <property type="evidence" value="ECO:0007669"/>
    <property type="project" value="TreeGrafter"/>
</dbReference>
<evidence type="ECO:0000256" key="8">
    <source>
        <dbReference type="ARBA" id="ARBA00023204"/>
    </source>
</evidence>
<dbReference type="EC" id="3.1.4.1" evidence="10"/>
<keyword evidence="4 9" id="KW-0863">Zinc-finger</keyword>
<comment type="subcellular location">
    <subcellularLocation>
        <location evidence="10">Nucleus</location>
    </subcellularLocation>
</comment>
<dbReference type="PANTHER" id="PTHR15749:SF4">
    <property type="entry name" value="FANCONI-ASSOCIATED NUCLEASE 1"/>
    <property type="match status" value="1"/>
</dbReference>
<evidence type="ECO:0000256" key="7">
    <source>
        <dbReference type="ARBA" id="ARBA00022842"/>
    </source>
</evidence>
<reference evidence="12 13" key="1">
    <citation type="submission" date="2020-05" db="EMBL/GenBank/DDBJ databases">
        <authorList>
            <person name="Campoy J."/>
            <person name="Schneeberger K."/>
            <person name="Spophaly S."/>
        </authorList>
    </citation>
    <scope>NUCLEOTIDE SEQUENCE [LARGE SCALE GENOMIC DNA]</scope>
    <source>
        <strain evidence="12">PruArmRojPasFocal</strain>
    </source>
</reference>
<dbReference type="Pfam" id="PF08774">
    <property type="entry name" value="VRR_NUC"/>
    <property type="match status" value="1"/>
</dbReference>
<feature type="domain" description="UBZ4-type" evidence="11">
    <location>
        <begin position="79"/>
        <end position="108"/>
    </location>
</feature>
<keyword evidence="7 10" id="KW-0460">Magnesium</keyword>
<dbReference type="GO" id="GO:0070336">
    <property type="term" value="F:flap-structured DNA binding"/>
    <property type="evidence" value="ECO:0007669"/>
    <property type="project" value="TreeGrafter"/>
</dbReference>
<keyword evidence="5 10" id="KW-0378">Hydrolase</keyword>
<dbReference type="GO" id="GO:0008409">
    <property type="term" value="F:5'-3' exonuclease activity"/>
    <property type="evidence" value="ECO:0007669"/>
    <property type="project" value="TreeGrafter"/>
</dbReference>
<dbReference type="PANTHER" id="PTHR15749">
    <property type="entry name" value="FANCONI-ASSOCIATED NUCLEASE 1"/>
    <property type="match status" value="1"/>
</dbReference>
<evidence type="ECO:0000256" key="4">
    <source>
        <dbReference type="ARBA" id="ARBA00022771"/>
    </source>
</evidence>
<keyword evidence="1 10" id="KW-0540">Nuclease</keyword>
<name>A0A6J5TK32_PRUAR</name>
<dbReference type="InterPro" id="IPR033315">
    <property type="entry name" value="Fan1-like"/>
</dbReference>
<keyword evidence="2 10" id="KW-0479">Metal-binding</keyword>
<comment type="cofactor">
    <cofactor evidence="10">
        <name>Mg(2+)</name>
        <dbReference type="ChEBI" id="CHEBI:18420"/>
    </cofactor>
    <cofactor evidence="10">
        <name>Mn(2+)</name>
        <dbReference type="ChEBI" id="CHEBI:29035"/>
    </cofactor>
</comment>
<evidence type="ECO:0000256" key="2">
    <source>
        <dbReference type="ARBA" id="ARBA00022723"/>
    </source>
</evidence>
<dbReference type="InterPro" id="IPR049132">
    <property type="entry name" value="FAN1-like_euk"/>
</dbReference>
<dbReference type="Gene3D" id="3.30.70.2330">
    <property type="match status" value="1"/>
</dbReference>
<evidence type="ECO:0000313" key="12">
    <source>
        <dbReference type="EMBL" id="CAB4263597.1"/>
    </source>
</evidence>
<dbReference type="GO" id="GO:0004528">
    <property type="term" value="F:phosphodiesterase I activity"/>
    <property type="evidence" value="ECO:0007669"/>
    <property type="project" value="UniProtKB-EC"/>
</dbReference>
<evidence type="ECO:0000256" key="10">
    <source>
        <dbReference type="RuleBase" id="RU365033"/>
    </source>
</evidence>
<sequence>MLKGRESLIRLVGKRRRCLPNRQSLLSSPTQALSLIFSSLNLRADENGKIVSIDNVEGSSNQEKQGNTEYSAVGFVDERVTCPVCGNKVSGQSSIINSHLDVCLSRGTKRKLTQRTLLELNFCRDSKAQIRTCYSKELGNDLFHAAHDDSHVQRVVHGLSDISAVEESDDDVCGSSLNSMDDMQNQVGMCGNPILKDRINANVDDLSWALKNEVPDVEMTVTVDDISRVILETFIVGRKFSDGNELDLGARISLLRDPDNPKDPNAIKVISSDSGCRKVLGFLPRKLAQYLSPLMEKYFLNFEGSVISVPKNSIDVVPIQIMSHKTGSRGAKVYYNDEAFKCLWKNVQQVIESTKSCPPNAIKYQENFCVFIHDVLKSNSHLLTEDEKNFIELFTSLSDDSQRLFVRLYTRKGPWFRQSAISYPEVLDPEQAVKGLSETGYASCFGIPNELCDDDIKEILDLLTVSELREILCMLKQNCNRAMRKQDLIASLISLYKEELCPLLPCMVLDRTGACVRISLKAESLIWRAERLFFLNGEQDLSAFLLVDLGIVKYPTYKCIISQQIFSSRDGLLAYEEAIEVAQIIDEALDGSNIELVKKCIDIADSCISSESTQSLTSESMAPFLSCFSAKYVYSKVVLLGISFLEREHRYSDAIYLLKRLLKCFTCDGRRGYWTLRLSIDLEHMGYLNESLSVAENGLLDQWVRAGSRVALQRRVLRLGKPPRRWKTPSFAESVKRKIMEVHVQGRPLNSVIGMKSRFYGEDGEQCGVERLALQHYAAEGWQGVHTESGIWLTIFGLLMWDIIFSDIPNVFRTRFQTAPLDLETDSFYLVRKSHIESHLQSIHDGMAEEILITSWEFHKGTACRGVNWDRHSLSELRAAVTCIGGPCLASFCRHLAQDYRSWSSGMPDLLLWRFHGNYKGEARLVEVKGPRDRLSEQQRAWLLLLIDCGFNAEDLKIPLCPMGISPLETLFHGKTLIMNIEEGSLVGFNLFWRFVNDDIA</sequence>
<dbReference type="EMBL" id="CAEKDK010000001">
    <property type="protein sequence ID" value="CAB4263597.1"/>
    <property type="molecule type" value="Genomic_DNA"/>
</dbReference>
<dbReference type="Proteomes" id="UP000507222">
    <property type="component" value="Unassembled WGS sequence"/>
</dbReference>
<evidence type="ECO:0000256" key="9">
    <source>
        <dbReference type="PROSITE-ProRule" id="PRU01256"/>
    </source>
</evidence>
<evidence type="ECO:0000256" key="1">
    <source>
        <dbReference type="ARBA" id="ARBA00022722"/>
    </source>
</evidence>